<dbReference type="Pfam" id="PF22451">
    <property type="entry name" value="NirdL-like_HTH"/>
    <property type="match status" value="1"/>
</dbReference>
<protein>
    <recommendedName>
        <fullName evidence="4">siroheme decarboxylase</fullName>
        <ecNumber evidence="4">4.1.1.111</ecNumber>
    </recommendedName>
</protein>
<dbReference type="PANTHER" id="PTHR43413">
    <property type="entry name" value="TRANSCRIPTIONAL REGULATOR, ASNC FAMILY"/>
    <property type="match status" value="1"/>
</dbReference>
<keyword evidence="9" id="KW-1185">Reference proteome</keyword>
<dbReference type="RefSeq" id="WP_155316432.1">
    <property type="nucleotide sequence ID" value="NZ_AP021874.1"/>
</dbReference>
<feature type="domain" description="Siroheme decarboxylase NirL-like HTH" evidence="7">
    <location>
        <begin position="6"/>
        <end position="52"/>
    </location>
</feature>
<evidence type="ECO:0000256" key="3">
    <source>
        <dbReference type="ARBA" id="ARBA00023457"/>
    </source>
</evidence>
<dbReference type="KEGG" id="dalk:DSCA_21820"/>
<keyword evidence="1" id="KW-0456">Lyase</keyword>
<evidence type="ECO:0000256" key="2">
    <source>
        <dbReference type="ARBA" id="ARBA00023444"/>
    </source>
</evidence>
<comment type="catalytic activity">
    <reaction evidence="5">
        <text>siroheme + 2 H(+) = 12,18-didecarboxysiroheme + 2 CO2</text>
        <dbReference type="Rhea" id="RHEA:19093"/>
        <dbReference type="ChEBI" id="CHEBI:15378"/>
        <dbReference type="ChEBI" id="CHEBI:16526"/>
        <dbReference type="ChEBI" id="CHEBI:60052"/>
        <dbReference type="ChEBI" id="CHEBI:140497"/>
        <dbReference type="EC" id="4.1.1.111"/>
    </reaction>
</comment>
<dbReference type="Pfam" id="PF17805">
    <property type="entry name" value="AsnC_trans_reg2"/>
    <property type="match status" value="1"/>
</dbReference>
<dbReference type="InterPro" id="IPR050684">
    <property type="entry name" value="HTH-Siroheme_Decarb"/>
</dbReference>
<dbReference type="Proteomes" id="UP000427906">
    <property type="component" value="Chromosome"/>
</dbReference>
<accession>A0A5K7YFF7</accession>
<comment type="pathway">
    <text evidence="2">Porphyrin-containing compound metabolism.</text>
</comment>
<evidence type="ECO:0000259" key="6">
    <source>
        <dbReference type="Pfam" id="PF17805"/>
    </source>
</evidence>
<gene>
    <name evidence="8" type="ORF">DSCA_21820</name>
</gene>
<feature type="domain" description="Siroheme decarboxylase AsnC-like ligand binding" evidence="6">
    <location>
        <begin position="62"/>
        <end position="147"/>
    </location>
</feature>
<dbReference type="InterPro" id="IPR053953">
    <property type="entry name" value="NirdL-like_HTH"/>
</dbReference>
<evidence type="ECO:0000256" key="5">
    <source>
        <dbReference type="ARBA" id="ARBA00048470"/>
    </source>
</evidence>
<evidence type="ECO:0000313" key="8">
    <source>
        <dbReference type="EMBL" id="BBO68252.1"/>
    </source>
</evidence>
<dbReference type="AlphaFoldDB" id="A0A5K7YFF7"/>
<evidence type="ECO:0000259" key="7">
    <source>
        <dbReference type="Pfam" id="PF22451"/>
    </source>
</evidence>
<sequence length="158" mass="18037">MLTEIEKKVIASIQGDIPIVSRPYQVLAEAIGIPEATFIETLDSLTERGVIRRFGATLRHQKSGYQANAMTAWQVAEDRIEAVGEIMASFRAVSHCYRRDPADGWPYNLYTMIHGKDEDECRETAREMSERAGVETYQLLFSRRELKKISMTYFPDAI</sequence>
<reference evidence="8 9" key="1">
    <citation type="submission" date="2019-11" db="EMBL/GenBank/DDBJ databases">
        <title>Comparative genomics of hydrocarbon-degrading Desulfosarcina strains.</title>
        <authorList>
            <person name="Watanabe M."/>
            <person name="Kojima H."/>
            <person name="Fukui M."/>
        </authorList>
    </citation>
    <scope>NUCLEOTIDE SEQUENCE [LARGE SCALE GENOMIC DNA]</scope>
    <source>
        <strain evidence="8 9">PL12</strain>
    </source>
</reference>
<evidence type="ECO:0000313" key="9">
    <source>
        <dbReference type="Proteomes" id="UP000427906"/>
    </source>
</evidence>
<dbReference type="Gene3D" id="3.30.70.3460">
    <property type="match status" value="1"/>
</dbReference>
<dbReference type="EMBL" id="AP021874">
    <property type="protein sequence ID" value="BBO68252.1"/>
    <property type="molecule type" value="Genomic_DNA"/>
</dbReference>
<evidence type="ECO:0000256" key="4">
    <source>
        <dbReference type="ARBA" id="ARBA00023471"/>
    </source>
</evidence>
<dbReference type="EC" id="4.1.1.111" evidence="4"/>
<evidence type="ECO:0000256" key="1">
    <source>
        <dbReference type="ARBA" id="ARBA00023239"/>
    </source>
</evidence>
<dbReference type="PANTHER" id="PTHR43413:SF1">
    <property type="entry name" value="SIROHEME DECARBOXYLASE NIRL SUBUNIT"/>
    <property type="match status" value="1"/>
</dbReference>
<dbReference type="GO" id="GO:0016829">
    <property type="term" value="F:lyase activity"/>
    <property type="evidence" value="ECO:0007669"/>
    <property type="project" value="UniProtKB-KW"/>
</dbReference>
<dbReference type="OrthoDB" id="9806536at2"/>
<organism evidence="8 9">
    <name type="scientific">Desulfosarcina alkanivorans</name>
    <dbReference type="NCBI Taxonomy" id="571177"/>
    <lineage>
        <taxon>Bacteria</taxon>
        <taxon>Pseudomonadati</taxon>
        <taxon>Thermodesulfobacteriota</taxon>
        <taxon>Desulfobacteria</taxon>
        <taxon>Desulfobacterales</taxon>
        <taxon>Desulfosarcinaceae</taxon>
        <taxon>Desulfosarcina</taxon>
    </lineage>
</organism>
<proteinExistence type="inferred from homology"/>
<comment type="similarity">
    <text evidence="3">Belongs to the Ahb/Nir family.</text>
</comment>
<dbReference type="InterPro" id="IPR040523">
    <property type="entry name" value="AsnC_trans_reg2"/>
</dbReference>
<name>A0A5K7YFF7_9BACT</name>